<dbReference type="Gene3D" id="3.20.20.140">
    <property type="entry name" value="Metal-dependent hydrolases"/>
    <property type="match status" value="1"/>
</dbReference>
<sequence>MSSVTPDPPSFSPSSNAGSAATSQSDLSLNTSAYIPRYIDIGINLTDRQYLGEYHGKKVHDPDLENVIQRAKNAGCKKLMVTGSDLKESRQALKIAEKHPGFIFSTVGVHPCSANTFDTYPNGPAAYLSELRALATAGKSHGQIAAFGEIGLDYDRLYHASAEVQKKYFILQLDLAEELGLPLFLHSRAAAKDFEAILFHRLPKLKGGLVHSFTGTMEEMKSVLEAGLYLGVNGCSLKTEENLAVVKEIPLNRLMLETDGPWCDIRPSHASSKFLEGAPSLPKSVKKERFALGMDQLVKGRNEPCTISHVAHVVAKLKGISAEELCEATWKNTVDVFGLGEAGR</sequence>
<evidence type="ECO:0000256" key="1">
    <source>
        <dbReference type="ARBA" id="ARBA00009275"/>
    </source>
</evidence>
<evidence type="ECO:0000256" key="4">
    <source>
        <dbReference type="ARBA" id="ARBA00022801"/>
    </source>
</evidence>
<organism evidence="6 7">
    <name type="scientific">Discina gigas</name>
    <dbReference type="NCBI Taxonomy" id="1032678"/>
    <lineage>
        <taxon>Eukaryota</taxon>
        <taxon>Fungi</taxon>
        <taxon>Dikarya</taxon>
        <taxon>Ascomycota</taxon>
        <taxon>Pezizomycotina</taxon>
        <taxon>Pezizomycetes</taxon>
        <taxon>Pezizales</taxon>
        <taxon>Discinaceae</taxon>
        <taxon>Discina</taxon>
    </lineage>
</organism>
<accession>A0ABR3GS62</accession>
<evidence type="ECO:0000256" key="2">
    <source>
        <dbReference type="ARBA" id="ARBA00022722"/>
    </source>
</evidence>
<keyword evidence="2" id="KW-0540">Nuclease</keyword>
<dbReference type="InterPro" id="IPR018228">
    <property type="entry name" value="DNase_TatD-rel_CS"/>
</dbReference>
<feature type="compositionally biased region" description="Pro residues" evidence="5">
    <location>
        <begin position="1"/>
        <end position="11"/>
    </location>
</feature>
<reference evidence="6 7" key="1">
    <citation type="submission" date="2024-02" db="EMBL/GenBank/DDBJ databases">
        <title>Discinaceae phylogenomics.</title>
        <authorList>
            <person name="Dirks A.C."/>
            <person name="James T.Y."/>
        </authorList>
    </citation>
    <scope>NUCLEOTIDE SEQUENCE [LARGE SCALE GENOMIC DNA]</scope>
    <source>
        <strain evidence="6 7">ACD0624</strain>
    </source>
</reference>
<evidence type="ECO:0000256" key="3">
    <source>
        <dbReference type="ARBA" id="ARBA00022723"/>
    </source>
</evidence>
<keyword evidence="3" id="KW-0479">Metal-binding</keyword>
<gene>
    <name evidence="6" type="ORF">Q9L58_002392</name>
</gene>
<feature type="region of interest" description="Disordered" evidence="5">
    <location>
        <begin position="1"/>
        <end position="23"/>
    </location>
</feature>
<dbReference type="PANTHER" id="PTHR10060:SF15">
    <property type="entry name" value="DEOXYRIBONUCLEASE TATDN1"/>
    <property type="match status" value="1"/>
</dbReference>
<dbReference type="CDD" id="cd01310">
    <property type="entry name" value="TatD_DNAse"/>
    <property type="match status" value="1"/>
</dbReference>
<feature type="compositionally biased region" description="Polar residues" evidence="5">
    <location>
        <begin position="12"/>
        <end position="23"/>
    </location>
</feature>
<dbReference type="PANTHER" id="PTHR10060">
    <property type="entry name" value="TATD FAMILY DEOXYRIBONUCLEASE"/>
    <property type="match status" value="1"/>
</dbReference>
<evidence type="ECO:0000256" key="5">
    <source>
        <dbReference type="SAM" id="MobiDB-lite"/>
    </source>
</evidence>
<keyword evidence="4" id="KW-0378">Hydrolase</keyword>
<dbReference type="EMBL" id="JBBBZM010000021">
    <property type="protein sequence ID" value="KAL0638456.1"/>
    <property type="molecule type" value="Genomic_DNA"/>
</dbReference>
<evidence type="ECO:0000313" key="7">
    <source>
        <dbReference type="Proteomes" id="UP001447188"/>
    </source>
</evidence>
<proteinExistence type="inferred from homology"/>
<dbReference type="InterPro" id="IPR001130">
    <property type="entry name" value="TatD-like"/>
</dbReference>
<name>A0ABR3GS62_9PEZI</name>
<protein>
    <submittedName>
        <fullName evidence="6">Uncharacterized protein</fullName>
    </submittedName>
</protein>
<keyword evidence="7" id="KW-1185">Reference proteome</keyword>
<evidence type="ECO:0000313" key="6">
    <source>
        <dbReference type="EMBL" id="KAL0638456.1"/>
    </source>
</evidence>
<dbReference type="Proteomes" id="UP001447188">
    <property type="component" value="Unassembled WGS sequence"/>
</dbReference>
<dbReference type="InterPro" id="IPR032466">
    <property type="entry name" value="Metal_Hydrolase"/>
</dbReference>
<dbReference type="PROSITE" id="PS01091">
    <property type="entry name" value="TATD_3"/>
    <property type="match status" value="1"/>
</dbReference>
<dbReference type="InterPro" id="IPR050891">
    <property type="entry name" value="TatD-type_Hydrolase"/>
</dbReference>
<dbReference type="Pfam" id="PF01026">
    <property type="entry name" value="TatD_DNase"/>
    <property type="match status" value="1"/>
</dbReference>
<comment type="caution">
    <text evidence="6">The sequence shown here is derived from an EMBL/GenBank/DDBJ whole genome shotgun (WGS) entry which is preliminary data.</text>
</comment>
<dbReference type="SUPFAM" id="SSF51556">
    <property type="entry name" value="Metallo-dependent hydrolases"/>
    <property type="match status" value="1"/>
</dbReference>
<comment type="similarity">
    <text evidence="1">Belongs to the metallo-dependent hydrolases superfamily. TatD-type hydrolase family.</text>
</comment>